<dbReference type="EMBL" id="JABBWM010000136">
    <property type="protein sequence ID" value="KAG2087127.1"/>
    <property type="molecule type" value="Genomic_DNA"/>
</dbReference>
<accession>A0A9P7JLU3</accession>
<dbReference type="RefSeq" id="XP_041285101.1">
    <property type="nucleotide sequence ID" value="XM_041434535.1"/>
</dbReference>
<proteinExistence type="predicted"/>
<dbReference type="Proteomes" id="UP000823399">
    <property type="component" value="Unassembled WGS sequence"/>
</dbReference>
<evidence type="ECO:0000313" key="1">
    <source>
        <dbReference type="EMBL" id="KAG2087127.1"/>
    </source>
</evidence>
<name>A0A9P7JLU3_9AGAM</name>
<reference evidence="1" key="1">
    <citation type="journal article" date="2020" name="New Phytol.">
        <title>Comparative genomics reveals dynamic genome evolution in host specialist ectomycorrhizal fungi.</title>
        <authorList>
            <person name="Lofgren L.A."/>
            <person name="Nguyen N.H."/>
            <person name="Vilgalys R."/>
            <person name="Ruytinx J."/>
            <person name="Liao H.L."/>
            <person name="Branco S."/>
            <person name="Kuo A."/>
            <person name="LaButti K."/>
            <person name="Lipzen A."/>
            <person name="Andreopoulos W."/>
            <person name="Pangilinan J."/>
            <person name="Riley R."/>
            <person name="Hundley H."/>
            <person name="Na H."/>
            <person name="Barry K."/>
            <person name="Grigoriev I.V."/>
            <person name="Stajich J.E."/>
            <person name="Kennedy P.G."/>
        </authorList>
    </citation>
    <scope>NUCLEOTIDE SEQUENCE</scope>
    <source>
        <strain evidence="1">FC423</strain>
    </source>
</reference>
<gene>
    <name evidence="1" type="ORF">F5147DRAFT_659040</name>
</gene>
<organism evidence="1 2">
    <name type="scientific">Suillus discolor</name>
    <dbReference type="NCBI Taxonomy" id="1912936"/>
    <lineage>
        <taxon>Eukaryota</taxon>
        <taxon>Fungi</taxon>
        <taxon>Dikarya</taxon>
        <taxon>Basidiomycota</taxon>
        <taxon>Agaricomycotina</taxon>
        <taxon>Agaricomycetes</taxon>
        <taxon>Agaricomycetidae</taxon>
        <taxon>Boletales</taxon>
        <taxon>Suillineae</taxon>
        <taxon>Suillaceae</taxon>
        <taxon>Suillus</taxon>
    </lineage>
</organism>
<dbReference type="GeneID" id="64696794"/>
<sequence length="111" mass="12142">MSDVQRNSKLAGRLTRAARTARKADTALLCSTYSPQHAPSAHLLACFFGLSIILTSSSRARGDVCSGSNLKTYPSEVDIAATAAEAEDEEGRDKSREYERGKLWQISEYDI</sequence>
<evidence type="ECO:0000313" key="2">
    <source>
        <dbReference type="Proteomes" id="UP000823399"/>
    </source>
</evidence>
<protein>
    <submittedName>
        <fullName evidence="1">Uncharacterized protein</fullName>
    </submittedName>
</protein>
<keyword evidence="2" id="KW-1185">Reference proteome</keyword>
<dbReference type="AlphaFoldDB" id="A0A9P7JLU3"/>
<comment type="caution">
    <text evidence="1">The sequence shown here is derived from an EMBL/GenBank/DDBJ whole genome shotgun (WGS) entry which is preliminary data.</text>
</comment>